<comment type="caution">
    <text evidence="2">The sequence shown here is derived from an EMBL/GenBank/DDBJ whole genome shotgun (WGS) entry which is preliminary data.</text>
</comment>
<dbReference type="RefSeq" id="WP_035327652.1">
    <property type="nucleotide sequence ID" value="NZ_APVL01000003.1"/>
</dbReference>
<evidence type="ECO:0000313" key="2">
    <source>
        <dbReference type="EMBL" id="EWG12030.1"/>
    </source>
</evidence>
<reference evidence="3" key="1">
    <citation type="submission" date="2013-03" db="EMBL/GenBank/DDBJ databases">
        <title>Draft genome sequence of Bacillus firmus DS1.</title>
        <authorList>
            <person name="Peng D."/>
            <person name="Zhu L."/>
            <person name="Sun M."/>
        </authorList>
    </citation>
    <scope>NUCLEOTIDE SEQUENCE [LARGE SCALE GENOMIC DNA]</scope>
    <source>
        <strain evidence="3">DS1</strain>
    </source>
</reference>
<dbReference type="Proteomes" id="UP000019270">
    <property type="component" value="Unassembled WGS sequence"/>
</dbReference>
<dbReference type="GeneID" id="67526124"/>
<name>W7KX93_CYTFI</name>
<evidence type="ECO:0000313" key="3">
    <source>
        <dbReference type="Proteomes" id="UP000019270"/>
    </source>
</evidence>
<dbReference type="PATRIC" id="fig|1307436.3.peg.966"/>
<organism evidence="2 3">
    <name type="scientific">Cytobacillus firmus DS1</name>
    <dbReference type="NCBI Taxonomy" id="1307436"/>
    <lineage>
        <taxon>Bacteria</taxon>
        <taxon>Bacillati</taxon>
        <taxon>Bacillota</taxon>
        <taxon>Bacilli</taxon>
        <taxon>Bacillales</taxon>
        <taxon>Bacillaceae</taxon>
        <taxon>Cytobacillus</taxon>
    </lineage>
</organism>
<accession>W7KX93</accession>
<sequence length="165" mass="18988">MAYSMKKGYQLPNEGNHEATICGVEILEDEVITVKGKKKTSDIIQVDFQTENGKARGRYFPLLVEESPLGKVVMAINEGEIPEEIDNVEQFLMNQDLIIEVKHNKSKETGRIFANVVNAYPLEEYEEEEFDLDTDDDLEDGYPDDDIDIDFEDSYDEEEMDFDED</sequence>
<evidence type="ECO:0000256" key="1">
    <source>
        <dbReference type="SAM" id="MobiDB-lite"/>
    </source>
</evidence>
<gene>
    <name evidence="2" type="ORF">PBF_04523</name>
</gene>
<dbReference type="EMBL" id="APVL01000003">
    <property type="protein sequence ID" value="EWG12030.1"/>
    <property type="molecule type" value="Genomic_DNA"/>
</dbReference>
<feature type="region of interest" description="Disordered" evidence="1">
    <location>
        <begin position="127"/>
        <end position="165"/>
    </location>
</feature>
<reference evidence="2 3" key="2">
    <citation type="journal article" date="2016" name="Sci. Rep.">
        <title>A novel serine protease, Sep1, from Bacillus firmus DS-1 has nematicidal activity and degrades multiple intestinal-associated nematode proteins.</title>
        <authorList>
            <person name="Geng C."/>
            <person name="Nie X."/>
            <person name="Tang Z."/>
            <person name="Zhang Y."/>
            <person name="Lin J."/>
            <person name="Sun M."/>
            <person name="Peng D."/>
        </authorList>
    </citation>
    <scope>NUCLEOTIDE SEQUENCE [LARGE SCALE GENOMIC DNA]</scope>
    <source>
        <strain evidence="2 3">DS1</strain>
    </source>
</reference>
<dbReference type="AlphaFoldDB" id="W7KX93"/>
<protein>
    <submittedName>
        <fullName evidence="2">Uncharacterized protein</fullName>
    </submittedName>
</protein>
<proteinExistence type="predicted"/>